<evidence type="ECO:0000256" key="1">
    <source>
        <dbReference type="SAM" id="MobiDB-lite"/>
    </source>
</evidence>
<dbReference type="RefSeq" id="WP_035491924.1">
    <property type="nucleotide sequence ID" value="NZ_JDSN01000106.1"/>
</dbReference>
<sequence length="179" mass="20389">MIKLQILQNPNKKYFGEMWVDKHLVFQGIPMISEIIAIRNLNKAIDRYNSQKGLVGKRAIPHYPEIEGHNPIVIEQAKKVGLKVTIIEAEQVEQIAPTEQVEIETAPTEQVEPKPKPSQPKRKLFTPYGLKGYLVDKNGNVRLMLDRRANVNTIVLEPQMFGALAEMVKKTQEQQNGRP</sequence>
<comment type="caution">
    <text evidence="2">The sequence shown here is derived from an EMBL/GenBank/DDBJ whole genome shotgun (WGS) entry which is preliminary data.</text>
</comment>
<evidence type="ECO:0000313" key="2">
    <source>
        <dbReference type="EMBL" id="KDB45196.1"/>
    </source>
</evidence>
<protein>
    <submittedName>
        <fullName evidence="2">Uncharacterized protein</fullName>
    </submittedName>
</protein>
<dbReference type="Proteomes" id="UP000027441">
    <property type="component" value="Unassembled WGS sequence"/>
</dbReference>
<organism evidence="2 3">
    <name type="scientific">Glaesserella parasuis HPS9</name>
    <dbReference type="NCBI Taxonomy" id="1450513"/>
    <lineage>
        <taxon>Bacteria</taxon>
        <taxon>Pseudomonadati</taxon>
        <taxon>Pseudomonadota</taxon>
        <taxon>Gammaproteobacteria</taxon>
        <taxon>Pasteurellales</taxon>
        <taxon>Pasteurellaceae</taxon>
        <taxon>Glaesserella</taxon>
    </lineage>
</organism>
<reference evidence="2 3" key="1">
    <citation type="submission" date="2014-02" db="EMBL/GenBank/DDBJ databases">
        <title>Comparative genomics of Haemophilus parasuis isolated from pig lungs.</title>
        <authorList>
            <person name="Kittichotirat W."/>
            <person name="Bumgarner R.E."/>
            <person name="Lawrence P."/>
        </authorList>
    </citation>
    <scope>NUCLEOTIDE SEQUENCE [LARGE SCALE GENOMIC DNA]</scope>
    <source>
        <strain evidence="2 3">HPS9</strain>
    </source>
</reference>
<name>A0A837AEF0_GLAPU</name>
<proteinExistence type="predicted"/>
<gene>
    <name evidence="2" type="ORF">HPS9_08490</name>
</gene>
<accession>A0A837AEF0</accession>
<dbReference type="AlphaFoldDB" id="A0A837AEF0"/>
<dbReference type="EMBL" id="JDSN01000106">
    <property type="protein sequence ID" value="KDB45196.1"/>
    <property type="molecule type" value="Genomic_DNA"/>
</dbReference>
<feature type="region of interest" description="Disordered" evidence="1">
    <location>
        <begin position="103"/>
        <end position="123"/>
    </location>
</feature>
<evidence type="ECO:0000313" key="3">
    <source>
        <dbReference type="Proteomes" id="UP000027441"/>
    </source>
</evidence>